<gene>
    <name evidence="6" type="primary">stgR</name>
    <name evidence="6" type="ORF">GCM10020367_25480</name>
</gene>
<evidence type="ECO:0000256" key="2">
    <source>
        <dbReference type="ARBA" id="ARBA00023015"/>
    </source>
</evidence>
<evidence type="ECO:0000256" key="1">
    <source>
        <dbReference type="ARBA" id="ARBA00009437"/>
    </source>
</evidence>
<keyword evidence="7" id="KW-1185">Reference proteome</keyword>
<keyword evidence="3" id="KW-0238">DNA-binding</keyword>
<name>A0ABP6SAB9_9ACTN</name>
<keyword evidence="2" id="KW-0805">Transcription regulation</keyword>
<organism evidence="6 7">
    <name type="scientific">Streptomyces sannanensis</name>
    <dbReference type="NCBI Taxonomy" id="285536"/>
    <lineage>
        <taxon>Bacteria</taxon>
        <taxon>Bacillati</taxon>
        <taxon>Actinomycetota</taxon>
        <taxon>Actinomycetes</taxon>
        <taxon>Kitasatosporales</taxon>
        <taxon>Streptomycetaceae</taxon>
        <taxon>Streptomyces</taxon>
    </lineage>
</organism>
<dbReference type="Pfam" id="PF03466">
    <property type="entry name" value="LysR_substrate"/>
    <property type="match status" value="1"/>
</dbReference>
<dbReference type="SUPFAM" id="SSF46785">
    <property type="entry name" value="Winged helix' DNA-binding domain"/>
    <property type="match status" value="1"/>
</dbReference>
<dbReference type="PROSITE" id="PS50931">
    <property type="entry name" value="HTH_LYSR"/>
    <property type="match status" value="1"/>
</dbReference>
<dbReference type="InterPro" id="IPR036388">
    <property type="entry name" value="WH-like_DNA-bd_sf"/>
</dbReference>
<accession>A0ABP6SAB9</accession>
<dbReference type="EMBL" id="BAAAYL010000001">
    <property type="protein sequence ID" value="GAA3372056.1"/>
    <property type="molecule type" value="Genomic_DNA"/>
</dbReference>
<dbReference type="InterPro" id="IPR000847">
    <property type="entry name" value="LysR_HTH_N"/>
</dbReference>
<dbReference type="PANTHER" id="PTHR30346:SF0">
    <property type="entry name" value="HCA OPERON TRANSCRIPTIONAL ACTIVATOR HCAR"/>
    <property type="match status" value="1"/>
</dbReference>
<dbReference type="InterPro" id="IPR005119">
    <property type="entry name" value="LysR_subst-bd"/>
</dbReference>
<proteinExistence type="inferred from homology"/>
<dbReference type="SUPFAM" id="SSF53850">
    <property type="entry name" value="Periplasmic binding protein-like II"/>
    <property type="match status" value="1"/>
</dbReference>
<protein>
    <submittedName>
        <fullName evidence="6">LysR family transcriptional regulator StgR</fullName>
    </submittedName>
</protein>
<evidence type="ECO:0000313" key="6">
    <source>
        <dbReference type="EMBL" id="GAA3372056.1"/>
    </source>
</evidence>
<dbReference type="Pfam" id="PF00126">
    <property type="entry name" value="HTH_1"/>
    <property type="match status" value="1"/>
</dbReference>
<comment type="similarity">
    <text evidence="1">Belongs to the LysR transcriptional regulatory family.</text>
</comment>
<comment type="caution">
    <text evidence="6">The sequence shown here is derived from an EMBL/GenBank/DDBJ whole genome shotgun (WGS) entry which is preliminary data.</text>
</comment>
<dbReference type="Proteomes" id="UP001499990">
    <property type="component" value="Unassembled WGS sequence"/>
</dbReference>
<sequence length="321" mass="34939">MPQNIDPRLLRAFTAVAEELHFTRAAARLYVAQQALSRDIRRLERELGAELFIRSTRQVALSADGERLLPYARRTLAAHDELTAAFAQVERPLLVDIGAPVGTGHQVLMETRKAAPALEFVARYVSGLTGAAAEILAGRLDVSFGRVAGLDPAVLAGLAHQPVRYERMAVLLPDDHSLAAREEVPLDALAGETLYTGAGNPATAEWTDLASRLFEGRGIEAAAPFPEIAGKEEFVRVVRKQGWSVLASTEFIEVPEMVVRPLVDPVPLSPVSLVWRKGVNHPGVDALRATAARLSTAERWLDMPADHWLPPGDYVLTVNNC</sequence>
<evidence type="ECO:0000256" key="4">
    <source>
        <dbReference type="ARBA" id="ARBA00023163"/>
    </source>
</evidence>
<dbReference type="InterPro" id="IPR036390">
    <property type="entry name" value="WH_DNA-bd_sf"/>
</dbReference>
<reference evidence="7" key="1">
    <citation type="journal article" date="2019" name="Int. J. Syst. Evol. Microbiol.">
        <title>The Global Catalogue of Microorganisms (GCM) 10K type strain sequencing project: providing services to taxonomists for standard genome sequencing and annotation.</title>
        <authorList>
            <consortium name="The Broad Institute Genomics Platform"/>
            <consortium name="The Broad Institute Genome Sequencing Center for Infectious Disease"/>
            <person name="Wu L."/>
            <person name="Ma J."/>
        </authorList>
    </citation>
    <scope>NUCLEOTIDE SEQUENCE [LARGE SCALE GENOMIC DNA]</scope>
    <source>
        <strain evidence="7">JCM 9651</strain>
    </source>
</reference>
<evidence type="ECO:0000259" key="5">
    <source>
        <dbReference type="PROSITE" id="PS50931"/>
    </source>
</evidence>
<evidence type="ECO:0000313" key="7">
    <source>
        <dbReference type="Proteomes" id="UP001499990"/>
    </source>
</evidence>
<keyword evidence="4" id="KW-0804">Transcription</keyword>
<evidence type="ECO:0000256" key="3">
    <source>
        <dbReference type="ARBA" id="ARBA00023125"/>
    </source>
</evidence>
<dbReference type="PANTHER" id="PTHR30346">
    <property type="entry name" value="TRANSCRIPTIONAL DUAL REGULATOR HCAR-RELATED"/>
    <property type="match status" value="1"/>
</dbReference>
<dbReference type="RefSeq" id="WP_345036713.1">
    <property type="nucleotide sequence ID" value="NZ_BAAAYL010000001.1"/>
</dbReference>
<dbReference type="PRINTS" id="PR00039">
    <property type="entry name" value="HTHLYSR"/>
</dbReference>
<dbReference type="Gene3D" id="1.10.10.10">
    <property type="entry name" value="Winged helix-like DNA-binding domain superfamily/Winged helix DNA-binding domain"/>
    <property type="match status" value="1"/>
</dbReference>
<dbReference type="Gene3D" id="3.40.190.10">
    <property type="entry name" value="Periplasmic binding protein-like II"/>
    <property type="match status" value="2"/>
</dbReference>
<feature type="domain" description="HTH lysR-type" evidence="5">
    <location>
        <begin position="5"/>
        <end position="62"/>
    </location>
</feature>